<dbReference type="RefSeq" id="WP_310035545.1">
    <property type="nucleotide sequence ID" value="NZ_JAVIZN010000003.1"/>
</dbReference>
<dbReference type="Proteomes" id="UP001245184">
    <property type="component" value="Unassembled WGS sequence"/>
</dbReference>
<accession>A0ABD5CSS5</accession>
<name>A0ABD5CSS5_9BURK</name>
<proteinExistence type="predicted"/>
<comment type="caution">
    <text evidence="1">The sequence shown here is derived from an EMBL/GenBank/DDBJ whole genome shotgun (WGS) entry which is preliminary data.</text>
</comment>
<gene>
    <name evidence="1" type="ORF">QF025_006899</name>
</gene>
<evidence type="ECO:0008006" key="3">
    <source>
        <dbReference type="Google" id="ProtNLM"/>
    </source>
</evidence>
<sequence>MAPYTSSQMIGNNMLDALMTHFRTRLASKAAPFALAVVAGCWTGVAFGDEVTLEIPPSTTRDVLQRWAALGGYSVMWSEGIPDFPTHRRTVSGDFPMLVRQLVSGAVYGRYNMFCPRSLSYPATAYIPDASVDMQRRMIFVVARPTQQRCVPR</sequence>
<dbReference type="AlphaFoldDB" id="A0ABD5CSS5"/>
<organism evidence="1 2">
    <name type="scientific">Paraburkholderia graminis</name>
    <dbReference type="NCBI Taxonomy" id="60548"/>
    <lineage>
        <taxon>Bacteria</taxon>
        <taxon>Pseudomonadati</taxon>
        <taxon>Pseudomonadota</taxon>
        <taxon>Betaproteobacteria</taxon>
        <taxon>Burkholderiales</taxon>
        <taxon>Burkholderiaceae</taxon>
        <taxon>Paraburkholderia</taxon>
    </lineage>
</organism>
<reference evidence="1 2" key="1">
    <citation type="submission" date="2023-08" db="EMBL/GenBank/DDBJ databases">
        <title>Genome sequencing of plant associated microbes to promote plant fitness in Sorghum bicolor and Oryza sativa.</title>
        <authorList>
            <person name="Coleman-Derr D."/>
        </authorList>
    </citation>
    <scope>NUCLEOTIDE SEQUENCE [LARGE SCALE GENOMIC DNA]</scope>
    <source>
        <strain evidence="1 2">SLBN-33</strain>
    </source>
</reference>
<evidence type="ECO:0000313" key="2">
    <source>
        <dbReference type="Proteomes" id="UP001245184"/>
    </source>
</evidence>
<protein>
    <recommendedName>
        <fullName evidence="3">Toxin co-regulated pilus biosynthesis protein Q C-terminal domain-containing protein</fullName>
    </recommendedName>
</protein>
<dbReference type="EMBL" id="JAVIZN010000003">
    <property type="protein sequence ID" value="MDR6208098.1"/>
    <property type="molecule type" value="Genomic_DNA"/>
</dbReference>
<evidence type="ECO:0000313" key="1">
    <source>
        <dbReference type="EMBL" id="MDR6208098.1"/>
    </source>
</evidence>